<dbReference type="Pfam" id="PF03368">
    <property type="entry name" value="Dicer_dimer"/>
    <property type="match status" value="1"/>
</dbReference>
<dbReference type="Gene3D" id="3.30.160.380">
    <property type="entry name" value="Dicer dimerisation domain"/>
    <property type="match status" value="1"/>
</dbReference>
<dbReference type="InterPro" id="IPR036389">
    <property type="entry name" value="RNase_III_sf"/>
</dbReference>
<dbReference type="InterPro" id="IPR048512">
    <property type="entry name" value="Dicer_platform"/>
</dbReference>
<evidence type="ECO:0000259" key="20">
    <source>
        <dbReference type="PROSITE" id="PS50821"/>
    </source>
</evidence>
<name>A0AAF5D1X1_STRER</name>
<dbReference type="SUPFAM" id="SSF101690">
    <property type="entry name" value="PAZ domain"/>
    <property type="match status" value="1"/>
</dbReference>
<dbReference type="SMART" id="SM00358">
    <property type="entry name" value="DSRM"/>
    <property type="match status" value="1"/>
</dbReference>
<comment type="cofactor">
    <cofactor evidence="2">
        <name>Mg(2+)</name>
        <dbReference type="ChEBI" id="CHEBI:18420"/>
    </cofactor>
</comment>
<dbReference type="FunFam" id="1.10.1520.10:FF:000023">
    <property type="entry name" value="Endoribonuclease dcr-1"/>
    <property type="match status" value="1"/>
</dbReference>
<dbReference type="SMART" id="SM00949">
    <property type="entry name" value="PAZ"/>
    <property type="match status" value="1"/>
</dbReference>
<keyword evidence="12 16" id="KW-0694">RNA-binding</keyword>
<evidence type="ECO:0000256" key="13">
    <source>
        <dbReference type="ARBA" id="ARBA00023158"/>
    </source>
</evidence>
<dbReference type="CDD" id="cd00593">
    <property type="entry name" value="RIBOc"/>
    <property type="match status" value="2"/>
</dbReference>
<dbReference type="GO" id="GO:0005634">
    <property type="term" value="C:nucleus"/>
    <property type="evidence" value="ECO:0007669"/>
    <property type="project" value="TreeGrafter"/>
</dbReference>
<dbReference type="InterPro" id="IPR032682">
    <property type="entry name" value="Cnd1_C"/>
</dbReference>
<dbReference type="PROSITE" id="PS50821">
    <property type="entry name" value="PAZ"/>
    <property type="match status" value="1"/>
</dbReference>
<dbReference type="Pfam" id="PF02170">
    <property type="entry name" value="PAZ"/>
    <property type="match status" value="1"/>
</dbReference>
<feature type="domain" description="RNase III" evidence="19">
    <location>
        <begin position="1311"/>
        <end position="1501"/>
    </location>
</feature>
<dbReference type="InterPro" id="IPR036085">
    <property type="entry name" value="PAZ_dom_sf"/>
</dbReference>
<evidence type="ECO:0000256" key="1">
    <source>
        <dbReference type="ARBA" id="ARBA00001936"/>
    </source>
</evidence>
<evidence type="ECO:0000256" key="14">
    <source>
        <dbReference type="ARBA" id="ARBA00023211"/>
    </source>
</evidence>
<keyword evidence="24" id="KW-1185">Reference proteome</keyword>
<dbReference type="PROSITE" id="PS51194">
    <property type="entry name" value="HELICASE_CTER"/>
    <property type="match status" value="1"/>
</dbReference>
<dbReference type="Pfam" id="PF00636">
    <property type="entry name" value="Ribonuclease_3"/>
    <property type="match status" value="2"/>
</dbReference>
<evidence type="ECO:0000256" key="7">
    <source>
        <dbReference type="ARBA" id="ARBA00022759"/>
    </source>
</evidence>
<evidence type="ECO:0000256" key="15">
    <source>
        <dbReference type="ARBA" id="ARBA00035116"/>
    </source>
</evidence>
<feature type="region of interest" description="Disordered" evidence="17">
    <location>
        <begin position="2336"/>
        <end position="2382"/>
    </location>
</feature>
<keyword evidence="6" id="KW-0547">Nucleotide-binding</keyword>
<dbReference type="GO" id="GO:0004525">
    <property type="term" value="F:ribonuclease III activity"/>
    <property type="evidence" value="ECO:0007669"/>
    <property type="project" value="InterPro"/>
</dbReference>
<dbReference type="InterPro" id="IPR005034">
    <property type="entry name" value="Dicer_dimerisation"/>
</dbReference>
<sequence length="3168" mass="367798">MASRGFEVSDELFIPRPYQLEILEKAKKRNVIVQLPTGSGKTYIGILMIKEVQYTVRKSISEGGKRIFFIVNNVSLVEQQARHIRNECELVVGELHGESSVNVCDLEKIKAFLDKNQVIVLTAQILVDLICFKRINVEDISLMIFDECHHSMGKAHPYSNILSKYDSVPNEKKPIILGLTASLFNQRLKKNQIEKLLLKLEYKMHSEVVTADDFSQILKYSAIPNVKLIECADFDIEVFDIAKKTLNFTDKLSEYLRETEKSLKNSKDFDSNQFMKSDISPQIASTIFNKLVDSLTKGIRKKINEFTYITNYLGPFTVYKLCDFWIKELKDLINEKSIPSKIYDVAEAAFDVFDSIKKEYVRKFSTMTTFEEIQPYLSSKIKKIIEILEAFNKKCIENPDVFQNLSCIIFVERRLAAYAIFEILKELRRMDKKRFGFIKADYIVGYNGNKPLEEKSASSNVQDKKLQSFRQGLLNVLVSTDVLEEGIDVRQCNLVIRHRFPRNFRSYVQGRGRVRHKEGLYILLSESKSLEDDKNELKNFEECETLLVQRFKTPNNHCENFKNLNCSEMYIDCLYDTYTVESTGAKVSLSNSISIINKYCQKLPCDNFTVLSPTPEIIVNDDKTFECSLLLPANCLYRSVIRSTKPLPNTKLAQKAAAVEACKILHQIKELNDYLLPNGREKLKIIETKFDDYEDELDIKEVIVGSAQRKQLYDKKSSIYLYDILPLVNEESYLYILDIDLKQPIHNYMNLKNRKIDNPQDYECAFGFLSKKIIPDMPSFPIFLRYGCAEVTVKRHPKKYLITQENWDKAIKFHEYIFSDILRVTDVATFSAAQAIVKIVTLPLKKIKLENDNEFDYKIDFDYMNYILETLEGMFKPPLEEDRKKYVFNESLYENAIVYPWYRSEENRNYYIIGEIMHDVKPSSDFPDNNFKTFEEYFLEKYKITIYNKDQPLLDVDYTSNRLNLLVPKYPSKSSRPLKGSRSSQRQILVPELVSIHPIKSTHWSIIGALPSIFYRYNCLLMANELRETIVKNALGKTDVYRGPFEPLVYKTCLEKDPKDENNLNKIIEEETNRAEEDITDFEIGVWDPKCVETVDVLKPVKEISDELDSSIKCLQASYSDDEKMESDIDDMDEEKLGTFKFLSADERPIIRPVTESSFNLQKLKNLGGWDDPSIDNQEIKSVLHISDVDASIDKKALVRDMNDVNELEETEYLDENFSSYPIKKKHVVDVEKNFVDLREYEQSESPPPIINTDFNIHMKLEEFEDLGQNWESIVRDNYELLIEKPLMSYKLDDEDINTDELYSKGVSPAILLCALTSRGANDGIDLERLETIGDSFLKFATTDYLYHKHVDAHEGCLSFLRSKEVSNMKLYVLGKKRNIHNIIINDKFEPHTNWIPPGYVVSSEFKPNYVQQNADKEDKDAEAILNCDFESDDKIFELCNGIEKDKNSKKNNSEYKFKKVRQFNELSNIVYNPYLQQQICDKTIADVVEALIGCHLIHIGFDGTLKFMQWMGISVFSHHNEAIESDPMIRVLDSQEEPHRSMQCLHGFYTKNSFDIFERKVGYIFKNKAYLIQAFSHASYYINRVTGCYQRLEFLGDAVLDFVITRYLFSHEANFNPGTLTDLRSALVNNTMLASVAVDHDFHKYLMEFSPKLNEVIKKFVTFIKSHENELINLDSDLFMVNEDEEDCDGTEDVEVPKALGDIFESFVGAVYLDSGRNLNVVWALIYKMMKSHLERYTKEPPISPIRELTESYPDKVQFSKVERDPNTQRVKVYVEVSGTKITGGGRNFKIAKCNAAKRALKYLKQLEKERVNCYKIFVFNIVPIRVNMTSLSEFLDDEFSFLSKIPQETVSTIFDEIFSIFSFTGVVDNLNFFDGNQSVMKLYKLGHLTCDSVLFSNNNERIILSKDKLLQYKRLCILLWYGVENALKNMNKLETLKDGLFSARCYLLLASINGNVEYDIYQDNIIRECLNLFTKVLNIIISSRSEVKNRTNKSKKNKNLTINYLNNDITLSNEEVIELEKNLKISLDGLFILSEKVSLAKSEDNIQLFCKVIRNLFKVDLSQLTNVKICQNINEFREITKFSDIGFALLHSLCHSRHRALENIYPVIIMPRIMYASIDNDQFLPNNCHINIEMVNICEIFINFLKERIRINEPEQDIIYRILISSCLKCPERAEYRTKIIKSVFDVVNCLPLDYRKRFVEDILLIGENTQAVLRAFAIEFIPLIYKKFDFIGIDNSTNCSGNLEIKEEIISQSTSLMSQEPSIENRNYELEFIKLVVCGIEDKFSCVRQRALSIIPLFFKNNTLINQCNNACIDLFKELHKIELKKYNNKRKNYQSSDIPKKRNRLQLNNNDNEEEDSLKTTVDTSSDQNNIDKEKNGNELIDASDNLQEDFNNSSTTTEMNINSMGIDMNNTQINVQIISDRDGIFERKRVFKVSDYPLLNRLLVRCDDCFVACRKSVIEALECLFPFLTNEGHIDAVISQFCRLARSKSVLIRKQIAGTVYNLLFHLNEDHISYEKLIIASMECIFLQVNDREMSVQLNAAKIVKNMIFLPLINEEITNKIAWRILSICEKTLTYQKTLKQIVPFLVKEKLIGNDLIHSMDRVINNLEDITCWQSIWMLYSILSIFFNVNPGNASEEFLKINSYNCTWCQELDDYTEEGKALFAKKNKEIFEKAQQNMELLMFEKFDGDENNFNSSTFDFSPSIIEKDRDDIKLAKILSVIGEIIDYEQSLINKDLFEMLQLIMSSKTCVKALRIFQEQTLNGTLTSSIRQNTQMSNFSSKKERKSLSIIKKFKTHHVKYTSITSIVRAHCIILIGKICLVNDMFAKDVIPVFMKELIICRDYIIRNNIIIVTHDLCKHHTSLVGSYLNIFGACLSDESVAVRIHTIHCLTKLLKEGYLLLKSDILYRFICTLLDKVERVKDYAEFCLIETLLPVTPDMFFANFIDCIYYFNEVEHPSWIACDQAKGKTNSGIFYKGRSLKGTNFQNDRLKLYCFMLKNMTVIQKVAITQKICTEIFKNISHKLVNLDDINVQNMLMDSFKLLSSEESKVRFNMQKDGEEGDDNVESELRREVIVKTAEKFSKQTLKEIFIKELIHYLLELRDTLYEAKNSLCSLEFLKFLLHLSNEFNYEFNKIIDENKYLASNIRYDISRVKNKLDQEYNI</sequence>
<dbReference type="Pfam" id="PF20932">
    <property type="entry name" value="Dicer_dsRBD"/>
    <property type="match status" value="1"/>
</dbReference>
<dbReference type="InterPro" id="IPR001650">
    <property type="entry name" value="Helicase_C-like"/>
</dbReference>
<evidence type="ECO:0000259" key="23">
    <source>
        <dbReference type="PROSITE" id="PS51327"/>
    </source>
</evidence>
<proteinExistence type="inferred from homology"/>
<comment type="similarity">
    <text evidence="15 16">Belongs to the helicase family. Dicer subfamily.</text>
</comment>
<dbReference type="GO" id="GO:0003723">
    <property type="term" value="F:RNA binding"/>
    <property type="evidence" value="ECO:0007669"/>
    <property type="project" value="UniProtKB-UniRule"/>
</dbReference>
<dbReference type="GO" id="GO:0031054">
    <property type="term" value="P:pre-miRNA processing"/>
    <property type="evidence" value="ECO:0007669"/>
    <property type="project" value="InterPro"/>
</dbReference>
<keyword evidence="8" id="KW-0378">Hydrolase</keyword>
<dbReference type="InterPro" id="IPR014001">
    <property type="entry name" value="Helicase_ATP-bd"/>
</dbReference>
<dbReference type="SUPFAM" id="SSF54768">
    <property type="entry name" value="dsRNA-binding domain-like"/>
    <property type="match status" value="1"/>
</dbReference>
<reference evidence="25" key="1">
    <citation type="submission" date="2024-02" db="UniProtKB">
        <authorList>
            <consortium name="WormBaseParasite"/>
        </authorList>
    </citation>
    <scope>IDENTIFICATION</scope>
</reference>
<dbReference type="Gene3D" id="2.170.260.10">
    <property type="entry name" value="paz domain"/>
    <property type="match status" value="1"/>
</dbReference>
<dbReference type="SUPFAM" id="SSF48371">
    <property type="entry name" value="ARM repeat"/>
    <property type="match status" value="1"/>
</dbReference>
<dbReference type="PROSITE" id="PS00517">
    <property type="entry name" value="RNASE_3_1"/>
    <property type="match status" value="1"/>
</dbReference>
<dbReference type="InterPro" id="IPR000999">
    <property type="entry name" value="RNase_III_dom"/>
</dbReference>
<dbReference type="GO" id="GO:0005524">
    <property type="term" value="F:ATP binding"/>
    <property type="evidence" value="ECO:0007669"/>
    <property type="project" value="UniProtKB-KW"/>
</dbReference>
<dbReference type="Gene3D" id="3.30.160.20">
    <property type="match status" value="1"/>
</dbReference>
<evidence type="ECO:0000256" key="3">
    <source>
        <dbReference type="ARBA" id="ARBA00022722"/>
    </source>
</evidence>
<dbReference type="SMART" id="SM00490">
    <property type="entry name" value="HELICc"/>
    <property type="match status" value="1"/>
</dbReference>
<keyword evidence="5" id="KW-0677">Repeat</keyword>
<keyword evidence="7" id="KW-0255">Endonuclease</keyword>
<dbReference type="Gene3D" id="1.10.1520.10">
    <property type="entry name" value="Ribonuclease III domain"/>
    <property type="match status" value="2"/>
</dbReference>
<evidence type="ECO:0000259" key="19">
    <source>
        <dbReference type="PROSITE" id="PS50142"/>
    </source>
</evidence>
<comment type="cofactor">
    <cofactor evidence="1">
        <name>Mn(2+)</name>
        <dbReference type="ChEBI" id="CHEBI:29035"/>
    </cofactor>
</comment>
<dbReference type="Pfam" id="PF20931">
    <property type="entry name" value="Dicer_platform"/>
    <property type="match status" value="1"/>
</dbReference>
<keyword evidence="13" id="KW-0943">RNA-mediated gene silencing</keyword>
<dbReference type="FunFam" id="1.10.1520.10:FF:000005">
    <property type="entry name" value="Putative endoribonuclease dicer"/>
    <property type="match status" value="1"/>
</dbReference>
<keyword evidence="3" id="KW-0540">Nuclease</keyword>
<evidence type="ECO:0000256" key="8">
    <source>
        <dbReference type="ARBA" id="ARBA00022801"/>
    </source>
</evidence>
<dbReference type="GO" id="GO:0004386">
    <property type="term" value="F:helicase activity"/>
    <property type="evidence" value="ECO:0007669"/>
    <property type="project" value="UniProtKB-KW"/>
</dbReference>
<evidence type="ECO:0000256" key="12">
    <source>
        <dbReference type="ARBA" id="ARBA00022884"/>
    </source>
</evidence>
<dbReference type="WBParaSite" id="TCONS_00004743.p1">
    <property type="protein sequence ID" value="TCONS_00004743.p1"/>
    <property type="gene ID" value="XLOC_002705"/>
</dbReference>
<dbReference type="GO" id="GO:0003677">
    <property type="term" value="F:DNA binding"/>
    <property type="evidence" value="ECO:0007669"/>
    <property type="project" value="InterPro"/>
</dbReference>
<dbReference type="FunFam" id="3.40.50.300:FF:000628">
    <property type="entry name" value="Endoribonuclease Dicer"/>
    <property type="match status" value="1"/>
</dbReference>
<evidence type="ECO:0000259" key="18">
    <source>
        <dbReference type="PROSITE" id="PS50137"/>
    </source>
</evidence>
<dbReference type="PROSITE" id="PS51192">
    <property type="entry name" value="HELICASE_ATP_BIND_1"/>
    <property type="match status" value="1"/>
</dbReference>
<organism evidence="24 25">
    <name type="scientific">Strongyloides stercoralis</name>
    <name type="common">Threadworm</name>
    <dbReference type="NCBI Taxonomy" id="6248"/>
    <lineage>
        <taxon>Eukaryota</taxon>
        <taxon>Metazoa</taxon>
        <taxon>Ecdysozoa</taxon>
        <taxon>Nematoda</taxon>
        <taxon>Chromadorea</taxon>
        <taxon>Rhabditida</taxon>
        <taxon>Tylenchina</taxon>
        <taxon>Panagrolaimomorpha</taxon>
        <taxon>Strongyloidoidea</taxon>
        <taxon>Strongyloididae</taxon>
        <taxon>Strongyloides</taxon>
    </lineage>
</organism>
<dbReference type="Pfam" id="PF00271">
    <property type="entry name" value="Helicase_C"/>
    <property type="match status" value="1"/>
</dbReference>
<feature type="domain" description="Helicase ATP-binding" evidence="21">
    <location>
        <begin position="22"/>
        <end position="201"/>
    </location>
</feature>
<evidence type="ECO:0000313" key="24">
    <source>
        <dbReference type="Proteomes" id="UP000035681"/>
    </source>
</evidence>
<keyword evidence="10" id="KW-0067">ATP-binding</keyword>
<accession>A0AAF5D1X1</accession>
<evidence type="ECO:0000313" key="25">
    <source>
        <dbReference type="WBParaSite" id="TCONS_00004743.p1"/>
    </source>
</evidence>
<feature type="domain" description="DRBM" evidence="18">
    <location>
        <begin position="1742"/>
        <end position="1807"/>
    </location>
</feature>
<evidence type="ECO:0000256" key="9">
    <source>
        <dbReference type="ARBA" id="ARBA00022806"/>
    </source>
</evidence>
<dbReference type="InterPro" id="IPR027417">
    <property type="entry name" value="P-loop_NTPase"/>
</dbReference>
<evidence type="ECO:0000259" key="22">
    <source>
        <dbReference type="PROSITE" id="PS51194"/>
    </source>
</evidence>
<evidence type="ECO:0000256" key="4">
    <source>
        <dbReference type="ARBA" id="ARBA00022723"/>
    </source>
</evidence>
<dbReference type="GO" id="GO:0046872">
    <property type="term" value="F:metal ion binding"/>
    <property type="evidence" value="ECO:0007669"/>
    <property type="project" value="UniProtKB-KW"/>
</dbReference>
<protein>
    <submittedName>
        <fullName evidence="25">Endoribonuclease Dicer</fullName>
    </submittedName>
</protein>
<dbReference type="Proteomes" id="UP000035681">
    <property type="component" value="Unplaced"/>
</dbReference>
<dbReference type="GO" id="GO:0005737">
    <property type="term" value="C:cytoplasm"/>
    <property type="evidence" value="ECO:0007669"/>
    <property type="project" value="TreeGrafter"/>
</dbReference>
<dbReference type="Gene3D" id="3.40.50.300">
    <property type="entry name" value="P-loop containing nucleotide triphosphate hydrolases"/>
    <property type="match status" value="2"/>
</dbReference>
<dbReference type="Pfam" id="PF12717">
    <property type="entry name" value="Cnd1"/>
    <property type="match status" value="1"/>
</dbReference>
<dbReference type="PANTHER" id="PTHR14950">
    <property type="entry name" value="DICER-RELATED"/>
    <property type="match status" value="1"/>
</dbReference>
<evidence type="ECO:0000256" key="2">
    <source>
        <dbReference type="ARBA" id="ARBA00001946"/>
    </source>
</evidence>
<dbReference type="GO" id="GO:0004530">
    <property type="term" value="F:deoxyribonuclease I activity"/>
    <property type="evidence" value="ECO:0007669"/>
    <property type="project" value="TreeGrafter"/>
</dbReference>
<evidence type="ECO:0000256" key="10">
    <source>
        <dbReference type="ARBA" id="ARBA00022840"/>
    </source>
</evidence>
<evidence type="ECO:0000259" key="21">
    <source>
        <dbReference type="PROSITE" id="PS51192"/>
    </source>
</evidence>
<dbReference type="SMART" id="SM00487">
    <property type="entry name" value="DEXDc"/>
    <property type="match status" value="1"/>
</dbReference>
<keyword evidence="4" id="KW-0479">Metal-binding</keyword>
<dbReference type="PROSITE" id="PS50137">
    <property type="entry name" value="DS_RBD"/>
    <property type="match status" value="1"/>
</dbReference>
<dbReference type="PROSITE" id="PS51327">
    <property type="entry name" value="DICER_DSRBF"/>
    <property type="match status" value="1"/>
</dbReference>
<dbReference type="SMART" id="SM00535">
    <property type="entry name" value="RIBOc"/>
    <property type="match status" value="2"/>
</dbReference>
<dbReference type="GO" id="GO:0030422">
    <property type="term" value="P:siRNA processing"/>
    <property type="evidence" value="ECO:0007669"/>
    <property type="project" value="InterPro"/>
</dbReference>
<dbReference type="InterPro" id="IPR014720">
    <property type="entry name" value="dsRBD_dom"/>
</dbReference>
<keyword evidence="11" id="KW-0460">Magnesium</keyword>
<keyword evidence="9" id="KW-0347">Helicase</keyword>
<dbReference type="PANTHER" id="PTHR14950:SF37">
    <property type="entry name" value="ENDORIBONUCLEASE DICER"/>
    <property type="match status" value="1"/>
</dbReference>
<dbReference type="GO" id="GO:0006309">
    <property type="term" value="P:apoptotic DNA fragmentation"/>
    <property type="evidence" value="ECO:0007669"/>
    <property type="project" value="TreeGrafter"/>
</dbReference>
<dbReference type="InterPro" id="IPR044441">
    <property type="entry name" value="DICER_DSRM"/>
</dbReference>
<feature type="domain" description="PAZ" evidence="20">
    <location>
        <begin position="878"/>
        <end position="998"/>
    </location>
</feature>
<feature type="compositionally biased region" description="Polar residues" evidence="17">
    <location>
        <begin position="2363"/>
        <end position="2373"/>
    </location>
</feature>
<dbReference type="Pfam" id="PF04851">
    <property type="entry name" value="ResIII"/>
    <property type="match status" value="1"/>
</dbReference>
<dbReference type="InterPro" id="IPR003100">
    <property type="entry name" value="PAZ_dom"/>
</dbReference>
<dbReference type="SUPFAM" id="SSF69065">
    <property type="entry name" value="RNase III domain-like"/>
    <property type="match status" value="2"/>
</dbReference>
<evidence type="ECO:0000256" key="11">
    <source>
        <dbReference type="ARBA" id="ARBA00022842"/>
    </source>
</evidence>
<evidence type="ECO:0000256" key="6">
    <source>
        <dbReference type="ARBA" id="ARBA00022741"/>
    </source>
</evidence>
<dbReference type="InterPro" id="IPR016024">
    <property type="entry name" value="ARM-type_fold"/>
</dbReference>
<feature type="domain" description="RNase III" evidence="19">
    <location>
        <begin position="1555"/>
        <end position="1717"/>
    </location>
</feature>
<evidence type="ECO:0000256" key="5">
    <source>
        <dbReference type="ARBA" id="ARBA00022737"/>
    </source>
</evidence>
<dbReference type="InterPro" id="IPR038248">
    <property type="entry name" value="Dicer_dimer_sf"/>
</dbReference>
<keyword evidence="14" id="KW-0464">Manganese</keyword>
<evidence type="ECO:0000256" key="16">
    <source>
        <dbReference type="PROSITE-ProRule" id="PRU00657"/>
    </source>
</evidence>
<feature type="domain" description="Dicer dsRNA-binding fold" evidence="23">
    <location>
        <begin position="592"/>
        <end position="685"/>
    </location>
</feature>
<dbReference type="GO" id="GO:0070578">
    <property type="term" value="C:RISC-loading complex"/>
    <property type="evidence" value="ECO:0007669"/>
    <property type="project" value="TreeGrafter"/>
</dbReference>
<dbReference type="SUPFAM" id="SSF52540">
    <property type="entry name" value="P-loop containing nucleoside triphosphate hydrolases"/>
    <property type="match status" value="1"/>
</dbReference>
<dbReference type="PROSITE" id="PS50142">
    <property type="entry name" value="RNASE_3_2"/>
    <property type="match status" value="2"/>
</dbReference>
<feature type="domain" description="Helicase C-terminal" evidence="22">
    <location>
        <begin position="383"/>
        <end position="559"/>
    </location>
</feature>
<dbReference type="InterPro" id="IPR006935">
    <property type="entry name" value="Helicase/UvrB_N"/>
</dbReference>
<evidence type="ECO:0000256" key="17">
    <source>
        <dbReference type="SAM" id="MobiDB-lite"/>
    </source>
</evidence>